<dbReference type="SUPFAM" id="SSF56112">
    <property type="entry name" value="Protein kinase-like (PK-like)"/>
    <property type="match status" value="1"/>
</dbReference>
<dbReference type="AlphaFoldDB" id="A0A182UVD1"/>
<evidence type="ECO:0000256" key="6">
    <source>
        <dbReference type="ARBA" id="ARBA00023212"/>
    </source>
</evidence>
<keyword evidence="4" id="KW-0677">Repeat</keyword>
<evidence type="ECO:0000256" key="4">
    <source>
        <dbReference type="ARBA" id="ARBA00022737"/>
    </source>
</evidence>
<dbReference type="PANTHER" id="PTHR46256:SF3">
    <property type="entry name" value="MYOSIN MOTOR DOMAIN-CONTAINING PROTEIN"/>
    <property type="match status" value="1"/>
</dbReference>
<dbReference type="PROSITE" id="PS50011">
    <property type="entry name" value="PROTEIN_KINASE_DOM"/>
    <property type="match status" value="1"/>
</dbReference>
<keyword evidence="8" id="KW-0547">Nucleotide-binding</keyword>
<name>A0A182UVD1_ANOME</name>
<sequence length="201" mass="22781">MIFFPIPILPVVVLRVASDAVAYGVFVWLEITRISKVLPVRRATLVECVSMSGNGTNVRGRRDRSSNLYKTTGGGDPLRIIQNKLELSPRNWNMAYNGLSQHVDFSRLPNPSERFELLDLIGEGTYGEVYSAKDKHTGRKYAVKILESIADNIEEIEEEYLVLRDLSKHPNIPDFAGLFLKRGTTVEDDQLWFVLEVSNRV</sequence>
<evidence type="ECO:0000256" key="2">
    <source>
        <dbReference type="ARBA" id="ARBA00004316"/>
    </source>
</evidence>
<evidence type="ECO:0000256" key="8">
    <source>
        <dbReference type="PROSITE-ProRule" id="PRU10141"/>
    </source>
</evidence>
<dbReference type="GO" id="GO:0000146">
    <property type="term" value="F:microfilament motor activity"/>
    <property type="evidence" value="ECO:0007669"/>
    <property type="project" value="TreeGrafter"/>
</dbReference>
<dbReference type="InterPro" id="IPR052409">
    <property type="entry name" value="Myosin-III_kinase_activity"/>
</dbReference>
<evidence type="ECO:0000256" key="7">
    <source>
        <dbReference type="ARBA" id="ARBA00023273"/>
    </source>
</evidence>
<organism evidence="10 11">
    <name type="scientific">Anopheles merus</name>
    <name type="common">Mosquito</name>
    <dbReference type="NCBI Taxonomy" id="30066"/>
    <lineage>
        <taxon>Eukaryota</taxon>
        <taxon>Metazoa</taxon>
        <taxon>Ecdysozoa</taxon>
        <taxon>Arthropoda</taxon>
        <taxon>Hexapoda</taxon>
        <taxon>Insecta</taxon>
        <taxon>Pterygota</taxon>
        <taxon>Neoptera</taxon>
        <taxon>Endopterygota</taxon>
        <taxon>Diptera</taxon>
        <taxon>Nematocera</taxon>
        <taxon>Culicoidea</taxon>
        <taxon>Culicidae</taxon>
        <taxon>Anophelinae</taxon>
        <taxon>Anopheles</taxon>
    </lineage>
</organism>
<dbReference type="VEuPathDB" id="VectorBase:AMEM004306"/>
<accession>A0A182UVD1</accession>
<evidence type="ECO:0000313" key="10">
    <source>
        <dbReference type="EnsemblMetazoa" id="AMEM004306-PA"/>
    </source>
</evidence>
<dbReference type="Proteomes" id="UP000075903">
    <property type="component" value="Unassembled WGS sequence"/>
</dbReference>
<protein>
    <recommendedName>
        <fullName evidence="9">Protein kinase domain-containing protein</fullName>
    </recommendedName>
</protein>
<evidence type="ECO:0000259" key="9">
    <source>
        <dbReference type="PROSITE" id="PS50011"/>
    </source>
</evidence>
<keyword evidence="6" id="KW-0206">Cytoskeleton</keyword>
<dbReference type="GO" id="GO:0005856">
    <property type="term" value="C:cytoskeleton"/>
    <property type="evidence" value="ECO:0007669"/>
    <property type="project" value="UniProtKB-SubCell"/>
</dbReference>
<comment type="subcellular location">
    <subcellularLocation>
        <location evidence="2">Cell projection</location>
    </subcellularLocation>
    <subcellularLocation>
        <location evidence="1">Cytoplasm</location>
        <location evidence="1">Cytoskeleton</location>
    </subcellularLocation>
</comment>
<dbReference type="InterPro" id="IPR011009">
    <property type="entry name" value="Kinase-like_dom_sf"/>
</dbReference>
<dbReference type="GO" id="GO:0030832">
    <property type="term" value="P:regulation of actin filament length"/>
    <property type="evidence" value="ECO:0007669"/>
    <property type="project" value="TreeGrafter"/>
</dbReference>
<keyword evidence="3" id="KW-0963">Cytoplasm</keyword>
<evidence type="ECO:0000256" key="1">
    <source>
        <dbReference type="ARBA" id="ARBA00004245"/>
    </source>
</evidence>
<dbReference type="GO" id="GO:0005524">
    <property type="term" value="F:ATP binding"/>
    <property type="evidence" value="ECO:0007669"/>
    <property type="project" value="UniProtKB-UniRule"/>
</dbReference>
<dbReference type="GO" id="GO:0004674">
    <property type="term" value="F:protein serine/threonine kinase activity"/>
    <property type="evidence" value="ECO:0007669"/>
    <property type="project" value="TreeGrafter"/>
</dbReference>
<feature type="domain" description="Protein kinase" evidence="9">
    <location>
        <begin position="115"/>
        <end position="201"/>
    </location>
</feature>
<reference evidence="10" key="1">
    <citation type="submission" date="2020-05" db="UniProtKB">
        <authorList>
            <consortium name="EnsemblMetazoa"/>
        </authorList>
    </citation>
    <scope>IDENTIFICATION</scope>
    <source>
        <strain evidence="10">MAF</strain>
    </source>
</reference>
<evidence type="ECO:0000256" key="3">
    <source>
        <dbReference type="ARBA" id="ARBA00022490"/>
    </source>
</evidence>
<dbReference type="InterPro" id="IPR000719">
    <property type="entry name" value="Prot_kinase_dom"/>
</dbReference>
<keyword evidence="5" id="KW-0009">Actin-binding</keyword>
<dbReference type="EnsemblMetazoa" id="AMEM004306-RA">
    <property type="protein sequence ID" value="AMEM004306-PA"/>
    <property type="gene ID" value="AMEM004306"/>
</dbReference>
<dbReference type="PANTHER" id="PTHR46256">
    <property type="entry name" value="AGAP011099-PA"/>
    <property type="match status" value="1"/>
</dbReference>
<dbReference type="PROSITE" id="PS00107">
    <property type="entry name" value="PROTEIN_KINASE_ATP"/>
    <property type="match status" value="1"/>
</dbReference>
<dbReference type="Pfam" id="PF00069">
    <property type="entry name" value="Pkinase"/>
    <property type="match status" value="1"/>
</dbReference>
<dbReference type="GO" id="GO:0003779">
    <property type="term" value="F:actin binding"/>
    <property type="evidence" value="ECO:0007669"/>
    <property type="project" value="UniProtKB-KW"/>
</dbReference>
<dbReference type="InterPro" id="IPR017441">
    <property type="entry name" value="Protein_kinase_ATP_BS"/>
</dbReference>
<feature type="binding site" evidence="8">
    <location>
        <position position="144"/>
    </location>
    <ligand>
        <name>ATP</name>
        <dbReference type="ChEBI" id="CHEBI:30616"/>
    </ligand>
</feature>
<keyword evidence="11" id="KW-1185">Reference proteome</keyword>
<keyword evidence="7" id="KW-0966">Cell projection</keyword>
<evidence type="ECO:0000313" key="11">
    <source>
        <dbReference type="Proteomes" id="UP000075903"/>
    </source>
</evidence>
<dbReference type="GO" id="GO:0042995">
    <property type="term" value="C:cell projection"/>
    <property type="evidence" value="ECO:0007669"/>
    <property type="project" value="UniProtKB-SubCell"/>
</dbReference>
<evidence type="ECO:0000256" key="5">
    <source>
        <dbReference type="ARBA" id="ARBA00023203"/>
    </source>
</evidence>
<proteinExistence type="predicted"/>
<keyword evidence="8" id="KW-0067">ATP-binding</keyword>
<dbReference type="Gene3D" id="3.30.200.20">
    <property type="entry name" value="Phosphorylase Kinase, domain 1"/>
    <property type="match status" value="1"/>
</dbReference>
<dbReference type="STRING" id="30066.A0A182UVD1"/>
<dbReference type="VEuPathDB" id="VectorBase:AMEM21_004996"/>